<protein>
    <submittedName>
        <fullName evidence="1">Uncharacterized conserved protein, DUF1800 family</fullName>
    </submittedName>
</protein>
<proteinExistence type="predicted"/>
<dbReference type="RefSeq" id="WP_090268658.1">
    <property type="nucleotide sequence ID" value="NZ_FOEP01000002.1"/>
</dbReference>
<dbReference type="AlphaFoldDB" id="A0A1H9BCT4"/>
<accession>A0A1H9BCT4</accession>
<dbReference type="Proteomes" id="UP000198634">
    <property type="component" value="Unassembled WGS sequence"/>
</dbReference>
<dbReference type="Pfam" id="PF08811">
    <property type="entry name" value="DUF1800"/>
    <property type="match status" value="1"/>
</dbReference>
<evidence type="ECO:0000313" key="1">
    <source>
        <dbReference type="EMBL" id="SEP86764.1"/>
    </source>
</evidence>
<organism evidence="1 2">
    <name type="scientific">Thalassovita taeanensis</name>
    <dbReference type="NCBI Taxonomy" id="657014"/>
    <lineage>
        <taxon>Bacteria</taxon>
        <taxon>Pseudomonadati</taxon>
        <taxon>Pseudomonadota</taxon>
        <taxon>Alphaproteobacteria</taxon>
        <taxon>Rhodobacterales</taxon>
        <taxon>Roseobacteraceae</taxon>
        <taxon>Thalassovita</taxon>
    </lineage>
</organism>
<evidence type="ECO:0000313" key="2">
    <source>
        <dbReference type="Proteomes" id="UP000198634"/>
    </source>
</evidence>
<keyword evidence="2" id="KW-1185">Reference proteome</keyword>
<name>A0A1H9BCT4_9RHOB</name>
<sequence length="466" mass="51523">MGFDPHLAEIRFGSGLSPAIEPAQSVAHMLDLLQGPDKAAERFPIEPFSEFRARMMRAQDYMKLRREMRGSPEAKQVKKALQVEKKVARQAQKRWLAMQLMRRSWTEDALRERLMGFWADHFTAQGKAGVLKRGGAPYVEESIRPHLTGSFADLLIAVTTSPVMLHYLDQEFSVGPNSEKAERRGSKAGLNENLAREVLELHTLGVDGPYDQTDVRQLAELFTGLTFSARNGTVFRKDFTEPGAETVMGVSYGGDKPRLADVHAALRDLAHHPATARHIAGKLAVHFLSDAPDPALVDQLEARFRETDGDLLQVYTALLEHPSAWQPALQNVKLPFEFMASALRALAVPPEMIGAISDPDQQEKWLTQMFVAPLRVMGQPWESPLGPDGWPEEDSAWMTPQGLAARISWALIAPGKLLPELPDPRSFVTVALGPDAPDAVQFAAKAAESRHEGIALILSAPAFQRK</sequence>
<dbReference type="EMBL" id="FOEP01000002">
    <property type="protein sequence ID" value="SEP86764.1"/>
    <property type="molecule type" value="Genomic_DNA"/>
</dbReference>
<gene>
    <name evidence="1" type="ORF">SAMN04488092_102461</name>
</gene>
<dbReference type="InterPro" id="IPR014917">
    <property type="entry name" value="DUF1800"/>
</dbReference>
<dbReference type="STRING" id="657014.SAMN04488092_102461"/>
<dbReference type="OrthoDB" id="9772295at2"/>
<reference evidence="1 2" key="1">
    <citation type="submission" date="2016-10" db="EMBL/GenBank/DDBJ databases">
        <authorList>
            <person name="de Groot N.N."/>
        </authorList>
    </citation>
    <scope>NUCLEOTIDE SEQUENCE [LARGE SCALE GENOMIC DNA]</scope>
    <source>
        <strain evidence="1 2">DSM 22007</strain>
    </source>
</reference>